<comment type="caution">
    <text evidence="2">The sequence shown here is derived from an EMBL/GenBank/DDBJ whole genome shotgun (WGS) entry which is preliminary data.</text>
</comment>
<dbReference type="InterPro" id="IPR036188">
    <property type="entry name" value="FAD/NAD-bd_sf"/>
</dbReference>
<dbReference type="Gene3D" id="3.50.50.60">
    <property type="entry name" value="FAD/NAD(P)-binding domain"/>
    <property type="match status" value="1"/>
</dbReference>
<sequence length="344" mass="38887">MENSINHQVIIIGAGPAGLALGLYLQKNNVDYLILEQHSSAGSTWDQMPDHLSLISLWHSNCLTKEDLSLSSRVKAHSAKEFAEYLKGFAKKHMLKIKTNTKVLDIKKTNNLFAITTDNEQYTSEILVDCRGYFNYPFTPTIPISGNAPKMLHFKDYKNCAQFENDKKILIVGKRLSAGQLLREFAATGKHELYLSVRSEVKFSSHPLIYNFFLRNLNIFEGIIKGLKINTKAEIEVPMHYDAKKVVEQETTVKGDIVKIENKNVYFTDGSVESVDVIIFATGFKPHAVNFKNDFESIETSGLFYLGRNAQRTFTSRFIRGIREDAPILGQLILGRLASITKDQ</sequence>
<reference evidence="2 3" key="1">
    <citation type="submission" date="2023-11" db="EMBL/GenBank/DDBJ databases">
        <title>A Novel Polar Bacteriovorax (B. antarcticus) Isolated from the Biocrust in Antarctica.</title>
        <authorList>
            <person name="Mun W."/>
            <person name="Choi S.Y."/>
            <person name="Mitchell R.J."/>
        </authorList>
    </citation>
    <scope>NUCLEOTIDE SEQUENCE [LARGE SCALE GENOMIC DNA]</scope>
    <source>
        <strain evidence="2 3">PP10</strain>
    </source>
</reference>
<dbReference type="PRINTS" id="PR00368">
    <property type="entry name" value="FADPNR"/>
</dbReference>
<keyword evidence="3" id="KW-1185">Reference proteome</keyword>
<keyword evidence="1" id="KW-0560">Oxidoreductase</keyword>
<dbReference type="SUPFAM" id="SSF51905">
    <property type="entry name" value="FAD/NAD(P)-binding domain"/>
    <property type="match status" value="1"/>
</dbReference>
<dbReference type="PANTHER" id="PTHR43539">
    <property type="entry name" value="FLAVIN-BINDING MONOOXYGENASE-LIKE PROTEIN (AFU_ORTHOLOGUE AFUA_4G09220)"/>
    <property type="match status" value="1"/>
</dbReference>
<organism evidence="2 3">
    <name type="scientific">Bacteriovorax antarcticus</name>
    <dbReference type="NCBI Taxonomy" id="3088717"/>
    <lineage>
        <taxon>Bacteria</taxon>
        <taxon>Pseudomonadati</taxon>
        <taxon>Bdellovibrionota</taxon>
        <taxon>Bacteriovoracia</taxon>
        <taxon>Bacteriovoracales</taxon>
        <taxon>Bacteriovoracaceae</taxon>
        <taxon>Bacteriovorax</taxon>
    </lineage>
</organism>
<dbReference type="PANTHER" id="PTHR43539:SF78">
    <property type="entry name" value="FLAVIN-CONTAINING MONOOXYGENASE"/>
    <property type="match status" value="1"/>
</dbReference>
<dbReference type="InterPro" id="IPR050982">
    <property type="entry name" value="Auxin_biosynth/cation_transpt"/>
</dbReference>
<dbReference type="Pfam" id="PF13738">
    <property type="entry name" value="Pyr_redox_3"/>
    <property type="match status" value="1"/>
</dbReference>
<dbReference type="Proteomes" id="UP001302274">
    <property type="component" value="Unassembled WGS sequence"/>
</dbReference>
<dbReference type="EMBL" id="JAYGJQ010000003">
    <property type="protein sequence ID" value="MEA9358428.1"/>
    <property type="molecule type" value="Genomic_DNA"/>
</dbReference>
<protein>
    <submittedName>
        <fullName evidence="2">NAD(P)-binding domain-containing protein</fullName>
    </submittedName>
</protein>
<gene>
    <name evidence="2" type="ORF">SHI21_19485</name>
</gene>
<evidence type="ECO:0000256" key="1">
    <source>
        <dbReference type="ARBA" id="ARBA00023002"/>
    </source>
</evidence>
<evidence type="ECO:0000313" key="3">
    <source>
        <dbReference type="Proteomes" id="UP001302274"/>
    </source>
</evidence>
<name>A0ABU5VZD4_9BACT</name>
<accession>A0ABU5VZD4</accession>
<evidence type="ECO:0000313" key="2">
    <source>
        <dbReference type="EMBL" id="MEA9358428.1"/>
    </source>
</evidence>
<proteinExistence type="predicted"/>
<dbReference type="RefSeq" id="WP_323578829.1">
    <property type="nucleotide sequence ID" value="NZ_JAYGJQ010000003.1"/>
</dbReference>